<evidence type="ECO:0000313" key="3">
    <source>
        <dbReference type="Proteomes" id="UP001614394"/>
    </source>
</evidence>
<name>A0ABW8C7N8_9ACTN</name>
<evidence type="ECO:0000259" key="1">
    <source>
        <dbReference type="Pfam" id="PF25109"/>
    </source>
</evidence>
<accession>A0ABW8C7N8</accession>
<organism evidence="2 3">
    <name type="scientific">Streptomyces fildesensis</name>
    <dbReference type="NCBI Taxonomy" id="375757"/>
    <lineage>
        <taxon>Bacteria</taxon>
        <taxon>Bacillati</taxon>
        <taxon>Actinomycetota</taxon>
        <taxon>Actinomycetes</taxon>
        <taxon>Kitasatosporales</taxon>
        <taxon>Streptomycetaceae</taxon>
        <taxon>Streptomyces</taxon>
    </lineage>
</organism>
<dbReference type="SUPFAM" id="SSF56784">
    <property type="entry name" value="HAD-like"/>
    <property type="match status" value="1"/>
</dbReference>
<dbReference type="Proteomes" id="UP001614394">
    <property type="component" value="Unassembled WGS sequence"/>
</dbReference>
<feature type="domain" description="Polynucleotide kinase PNKP phosphatase" evidence="1">
    <location>
        <begin position="13"/>
        <end position="143"/>
    </location>
</feature>
<dbReference type="Gene3D" id="3.40.50.1000">
    <property type="entry name" value="HAD superfamily/HAD-like"/>
    <property type="match status" value="1"/>
</dbReference>
<sequence length="165" mass="18762">MNDELNPSRPLAVFDLDGTLCDTRHRLIHLERQPKDWAAFFAAAVDDPPLTEGVALALATAVECDIEYVTGRPERCRRDTAAWLERHGLPPGRVWMRTDNDRRPARVTKLELLRRLARKGEIRLVVDDDKQVCDAYKGAGFTVRRARWMESAPLLEQAQDGEGRT</sequence>
<dbReference type="InterPro" id="IPR036412">
    <property type="entry name" value="HAD-like_sf"/>
</dbReference>
<comment type="caution">
    <text evidence="2">The sequence shown here is derived from an EMBL/GenBank/DDBJ whole genome shotgun (WGS) entry which is preliminary data.</text>
</comment>
<gene>
    <name evidence="2" type="ORF">ACIGXA_18150</name>
</gene>
<dbReference type="Pfam" id="PF25109">
    <property type="entry name" value="HAD_PNKP"/>
    <property type="match status" value="1"/>
</dbReference>
<dbReference type="InterPro" id="IPR023214">
    <property type="entry name" value="HAD_sf"/>
</dbReference>
<keyword evidence="3" id="KW-1185">Reference proteome</keyword>
<reference evidence="2 3" key="1">
    <citation type="submission" date="2024-10" db="EMBL/GenBank/DDBJ databases">
        <title>The Natural Products Discovery Center: Release of the First 8490 Sequenced Strains for Exploring Actinobacteria Biosynthetic Diversity.</title>
        <authorList>
            <person name="Kalkreuter E."/>
            <person name="Kautsar S.A."/>
            <person name="Yang D."/>
            <person name="Bader C.D."/>
            <person name="Teijaro C.N."/>
            <person name="Fluegel L."/>
            <person name="Davis C.M."/>
            <person name="Simpson J.R."/>
            <person name="Lauterbach L."/>
            <person name="Steele A.D."/>
            <person name="Gui C."/>
            <person name="Meng S."/>
            <person name="Li G."/>
            <person name="Viehrig K."/>
            <person name="Ye F."/>
            <person name="Su P."/>
            <person name="Kiefer A.F."/>
            <person name="Nichols A."/>
            <person name="Cepeda A.J."/>
            <person name="Yan W."/>
            <person name="Fan B."/>
            <person name="Jiang Y."/>
            <person name="Adhikari A."/>
            <person name="Zheng C.-J."/>
            <person name="Schuster L."/>
            <person name="Cowan T.M."/>
            <person name="Smanski M.J."/>
            <person name="Chevrette M.G."/>
            <person name="De Carvalho L.P.S."/>
            <person name="Shen B."/>
        </authorList>
    </citation>
    <scope>NUCLEOTIDE SEQUENCE [LARGE SCALE GENOMIC DNA]</scope>
    <source>
        <strain evidence="2 3">NPDC053399</strain>
    </source>
</reference>
<proteinExistence type="predicted"/>
<evidence type="ECO:0000313" key="2">
    <source>
        <dbReference type="EMBL" id="MFI9102442.1"/>
    </source>
</evidence>
<dbReference type="EMBL" id="JBITYG010000005">
    <property type="protein sequence ID" value="MFI9102442.1"/>
    <property type="molecule type" value="Genomic_DNA"/>
</dbReference>
<dbReference type="InterPro" id="IPR056782">
    <property type="entry name" value="HAD_PNKP"/>
</dbReference>
<dbReference type="RefSeq" id="WP_399650163.1">
    <property type="nucleotide sequence ID" value="NZ_JBITYG010000005.1"/>
</dbReference>
<protein>
    <recommendedName>
        <fullName evidence="1">Polynucleotide kinase PNKP phosphatase domain-containing protein</fullName>
    </recommendedName>
</protein>